<dbReference type="Pfam" id="PF13581">
    <property type="entry name" value="HATPase_c_2"/>
    <property type="match status" value="1"/>
</dbReference>
<dbReference type="HOGENOM" id="CLU_090336_4_4_11"/>
<keyword evidence="4" id="KW-1185">Reference proteome</keyword>
<dbReference type="PATRIC" id="fig|1246995.3.peg.777"/>
<evidence type="ECO:0000259" key="2">
    <source>
        <dbReference type="Pfam" id="PF13581"/>
    </source>
</evidence>
<dbReference type="eggNOG" id="COG2172">
    <property type="taxonomic scope" value="Bacteria"/>
</dbReference>
<reference evidence="3 4" key="1">
    <citation type="journal article" date="2014" name="J. Biotechnol.">
        <title>Complete genome sequence of the actinobacterium Actinoplanes friuliensis HAG 010964, producer of the lipopeptide antibiotic friulimycin.</title>
        <authorList>
            <person name="Ruckert C."/>
            <person name="Szczepanowski R."/>
            <person name="Albersmeier A."/>
            <person name="Goesmann A."/>
            <person name="Fischer N."/>
            <person name="Steinkamper A."/>
            <person name="Puhler A."/>
            <person name="Biener R."/>
            <person name="Schwartz D."/>
            <person name="Kalinowski J."/>
        </authorList>
    </citation>
    <scope>NUCLEOTIDE SEQUENCE [LARGE SCALE GENOMIC DNA]</scope>
    <source>
        <strain evidence="3 4">DSM 7358</strain>
    </source>
</reference>
<accession>U5VQ66</accession>
<protein>
    <recommendedName>
        <fullName evidence="2">Histidine kinase/HSP90-like ATPase domain-containing protein</fullName>
    </recommendedName>
</protein>
<dbReference type="InterPro" id="IPR050267">
    <property type="entry name" value="Anti-sigma-factor_SerPK"/>
</dbReference>
<dbReference type="InterPro" id="IPR036890">
    <property type="entry name" value="HATPase_C_sf"/>
</dbReference>
<keyword evidence="1" id="KW-0418">Kinase</keyword>
<dbReference type="PANTHER" id="PTHR35526:SF3">
    <property type="entry name" value="ANTI-SIGMA-F FACTOR RSBW"/>
    <property type="match status" value="1"/>
</dbReference>
<dbReference type="Proteomes" id="UP000017746">
    <property type="component" value="Chromosome"/>
</dbReference>
<dbReference type="Gene3D" id="3.30.565.10">
    <property type="entry name" value="Histidine kinase-like ATPase, C-terminal domain"/>
    <property type="match status" value="1"/>
</dbReference>
<dbReference type="SUPFAM" id="SSF55874">
    <property type="entry name" value="ATPase domain of HSP90 chaperone/DNA topoisomerase II/histidine kinase"/>
    <property type="match status" value="1"/>
</dbReference>
<dbReference type="AlphaFoldDB" id="U5VQ66"/>
<feature type="domain" description="Histidine kinase/HSP90-like ATPase" evidence="2">
    <location>
        <begin position="16"/>
        <end position="114"/>
    </location>
</feature>
<proteinExistence type="predicted"/>
<keyword evidence="1" id="KW-0808">Transferase</keyword>
<sequence>MLGDLPSAGTACGIGRRFVAAQLRGWQVDESIVEVAVLITSELVANAVNHAPPPGHLQVSLDGRRVRIEVTDASPLPPEIVSPGALATGGRGLLLIGRLASGWGWEPQAPGKVVWCEVILPA</sequence>
<dbReference type="CDD" id="cd16936">
    <property type="entry name" value="HATPase_RsbW-like"/>
    <property type="match status" value="1"/>
</dbReference>
<evidence type="ECO:0000313" key="4">
    <source>
        <dbReference type="Proteomes" id="UP000017746"/>
    </source>
</evidence>
<keyword evidence="1" id="KW-0723">Serine/threonine-protein kinase</keyword>
<dbReference type="InterPro" id="IPR003594">
    <property type="entry name" value="HATPase_dom"/>
</dbReference>
<dbReference type="EMBL" id="CP006272">
    <property type="protein sequence ID" value="AGZ39058.1"/>
    <property type="molecule type" value="Genomic_DNA"/>
</dbReference>
<name>U5VQ66_9ACTN</name>
<dbReference type="PANTHER" id="PTHR35526">
    <property type="entry name" value="ANTI-SIGMA-F FACTOR RSBW-RELATED"/>
    <property type="match status" value="1"/>
</dbReference>
<evidence type="ECO:0000313" key="3">
    <source>
        <dbReference type="EMBL" id="AGZ39058.1"/>
    </source>
</evidence>
<dbReference type="STRING" id="1246995.AFR_03845"/>
<organism evidence="3 4">
    <name type="scientific">Actinoplanes friuliensis DSM 7358</name>
    <dbReference type="NCBI Taxonomy" id="1246995"/>
    <lineage>
        <taxon>Bacteria</taxon>
        <taxon>Bacillati</taxon>
        <taxon>Actinomycetota</taxon>
        <taxon>Actinomycetes</taxon>
        <taxon>Micromonosporales</taxon>
        <taxon>Micromonosporaceae</taxon>
        <taxon>Actinoplanes</taxon>
    </lineage>
</organism>
<dbReference type="KEGG" id="afs:AFR_03845"/>
<evidence type="ECO:0000256" key="1">
    <source>
        <dbReference type="ARBA" id="ARBA00022527"/>
    </source>
</evidence>
<gene>
    <name evidence="3" type="ORF">AFR_03845</name>
</gene>
<dbReference type="GO" id="GO:0004674">
    <property type="term" value="F:protein serine/threonine kinase activity"/>
    <property type="evidence" value="ECO:0007669"/>
    <property type="project" value="UniProtKB-KW"/>
</dbReference>